<evidence type="ECO:0000313" key="7">
    <source>
        <dbReference type="Proteomes" id="UP000678499"/>
    </source>
</evidence>
<dbReference type="EMBL" id="OA883056">
    <property type="protein sequence ID" value="CAD7277811.1"/>
    <property type="molecule type" value="Genomic_DNA"/>
</dbReference>
<accession>A0A7R9GEK3</accession>
<evidence type="ECO:0000256" key="1">
    <source>
        <dbReference type="ARBA" id="ARBA00022690"/>
    </source>
</evidence>
<keyword evidence="2" id="KW-0722">Serine protease inhibitor</keyword>
<keyword evidence="7" id="KW-1185">Reference proteome</keyword>
<comment type="similarity">
    <text evidence="4">Belongs to the venom Kunitz-type family. 03 (sub-Kunitz) subfamily.</text>
</comment>
<dbReference type="PANTHER" id="PTHR46751">
    <property type="entry name" value="EPPIN"/>
    <property type="match status" value="1"/>
</dbReference>
<dbReference type="SUPFAM" id="SSF57362">
    <property type="entry name" value="BPTI-like"/>
    <property type="match status" value="1"/>
</dbReference>
<evidence type="ECO:0000256" key="2">
    <source>
        <dbReference type="ARBA" id="ARBA00022900"/>
    </source>
</evidence>
<keyword evidence="1" id="KW-0646">Protease inhibitor</keyword>
<dbReference type="GO" id="GO:0005615">
    <property type="term" value="C:extracellular space"/>
    <property type="evidence" value="ECO:0007669"/>
    <property type="project" value="TreeGrafter"/>
</dbReference>
<feature type="domain" description="BPTI/Kunitz inhibitor" evidence="5">
    <location>
        <begin position="109"/>
        <end position="159"/>
    </location>
</feature>
<dbReference type="PROSITE" id="PS50279">
    <property type="entry name" value="BPTI_KUNITZ_2"/>
    <property type="match status" value="1"/>
</dbReference>
<keyword evidence="3" id="KW-1015">Disulfide bond</keyword>
<dbReference type="PANTHER" id="PTHR46751:SF1">
    <property type="entry name" value="WAP FOUR-DISULFIDE CORE DOMAIN PROTEIN 6A"/>
    <property type="match status" value="1"/>
</dbReference>
<dbReference type="SMART" id="SM00131">
    <property type="entry name" value="KU"/>
    <property type="match status" value="1"/>
</dbReference>
<dbReference type="InterPro" id="IPR002223">
    <property type="entry name" value="Kunitz_BPTI"/>
</dbReference>
<dbReference type="InterPro" id="IPR020901">
    <property type="entry name" value="Prtase_inh_Kunz-CS"/>
</dbReference>
<evidence type="ECO:0000259" key="5">
    <source>
        <dbReference type="PROSITE" id="PS50279"/>
    </source>
</evidence>
<dbReference type="InterPro" id="IPR051388">
    <property type="entry name" value="Serpin_venom_toxin"/>
</dbReference>
<dbReference type="CDD" id="cd00109">
    <property type="entry name" value="Kunitz-type"/>
    <property type="match status" value="1"/>
</dbReference>
<dbReference type="GO" id="GO:0004867">
    <property type="term" value="F:serine-type endopeptidase inhibitor activity"/>
    <property type="evidence" value="ECO:0007669"/>
    <property type="project" value="UniProtKB-KW"/>
</dbReference>
<evidence type="ECO:0000313" key="6">
    <source>
        <dbReference type="EMBL" id="CAD7277811.1"/>
    </source>
</evidence>
<dbReference type="FunFam" id="4.10.410.10:FF:000020">
    <property type="entry name" value="Collagen, type VI, alpha 3"/>
    <property type="match status" value="1"/>
</dbReference>
<dbReference type="EMBL" id="CAJPEX010001019">
    <property type="protein sequence ID" value="CAG0917963.1"/>
    <property type="molecule type" value="Genomic_DNA"/>
</dbReference>
<dbReference type="AlphaFoldDB" id="A0A7R9GEK3"/>
<sequence length="161" mass="18034">MEKTFQSTADRNPSNLLMYLSSLIDKNEDLFTGSKSCKDMQCQRRCEYTGTAGCNQFVLGPCCKNKRDPYRLTCPAEPLCLKEELYAPYVYSSSSESAEGDSLSRSEVCAKPFVTGPCNDMSIRWFFHAKGGVCKPFIYGGCLGNENNFQSEVRCQQFCLA</sequence>
<gene>
    <name evidence="6" type="ORF">NMOB1V02_LOCUS5534</name>
</gene>
<dbReference type="Gene3D" id="4.10.410.10">
    <property type="entry name" value="Pancreatic trypsin inhibitor Kunitz domain"/>
    <property type="match status" value="1"/>
</dbReference>
<dbReference type="Pfam" id="PF00014">
    <property type="entry name" value="Kunitz_BPTI"/>
    <property type="match status" value="1"/>
</dbReference>
<dbReference type="PROSITE" id="PS00280">
    <property type="entry name" value="BPTI_KUNITZ_1"/>
    <property type="match status" value="1"/>
</dbReference>
<name>A0A7R9GEK3_9CRUS</name>
<proteinExistence type="inferred from homology"/>
<protein>
    <recommendedName>
        <fullName evidence="5">BPTI/Kunitz inhibitor domain-containing protein</fullName>
    </recommendedName>
</protein>
<dbReference type="InterPro" id="IPR036880">
    <property type="entry name" value="Kunitz_BPTI_sf"/>
</dbReference>
<organism evidence="6">
    <name type="scientific">Notodromas monacha</name>
    <dbReference type="NCBI Taxonomy" id="399045"/>
    <lineage>
        <taxon>Eukaryota</taxon>
        <taxon>Metazoa</taxon>
        <taxon>Ecdysozoa</taxon>
        <taxon>Arthropoda</taxon>
        <taxon>Crustacea</taxon>
        <taxon>Oligostraca</taxon>
        <taxon>Ostracoda</taxon>
        <taxon>Podocopa</taxon>
        <taxon>Podocopida</taxon>
        <taxon>Cypridocopina</taxon>
        <taxon>Cypridoidea</taxon>
        <taxon>Cyprididae</taxon>
        <taxon>Notodromas</taxon>
    </lineage>
</organism>
<evidence type="ECO:0000256" key="4">
    <source>
        <dbReference type="ARBA" id="ARBA00038506"/>
    </source>
</evidence>
<evidence type="ECO:0000256" key="3">
    <source>
        <dbReference type="ARBA" id="ARBA00023157"/>
    </source>
</evidence>
<dbReference type="Proteomes" id="UP000678499">
    <property type="component" value="Unassembled WGS sequence"/>
</dbReference>
<reference evidence="6" key="1">
    <citation type="submission" date="2020-11" db="EMBL/GenBank/DDBJ databases">
        <authorList>
            <person name="Tran Van P."/>
        </authorList>
    </citation>
    <scope>NUCLEOTIDE SEQUENCE</scope>
</reference>
<dbReference type="PRINTS" id="PR00759">
    <property type="entry name" value="BASICPTASE"/>
</dbReference>
<dbReference type="OrthoDB" id="4473401at2759"/>